<dbReference type="GO" id="GO:0004364">
    <property type="term" value="F:glutathione transferase activity"/>
    <property type="evidence" value="ECO:0007669"/>
    <property type="project" value="UniProtKB-UniRule"/>
</dbReference>
<proteinExistence type="inferred from homology"/>
<evidence type="ECO:0000256" key="3">
    <source>
        <dbReference type="ARBA" id="ARBA00047960"/>
    </source>
</evidence>
<accession>A0AAF0EXM0</accession>
<dbReference type="InterPro" id="IPR001853">
    <property type="entry name" value="DSBA-like_thioredoxin_dom"/>
</dbReference>
<dbReference type="InterPro" id="IPR014440">
    <property type="entry name" value="HCCAis_GSTk"/>
</dbReference>
<dbReference type="GO" id="GO:0006749">
    <property type="term" value="P:glutathione metabolic process"/>
    <property type="evidence" value="ECO:0007669"/>
    <property type="project" value="TreeGrafter"/>
</dbReference>
<gene>
    <name evidence="7" type="ORF">MCUN1_001334</name>
</gene>
<dbReference type="GO" id="GO:0005777">
    <property type="term" value="C:peroxisome"/>
    <property type="evidence" value="ECO:0007669"/>
    <property type="project" value="TreeGrafter"/>
</dbReference>
<name>A0AAF0EXM0_9BASI</name>
<protein>
    <recommendedName>
        <fullName evidence="4">Glutathione S-transferase kappa</fullName>
        <ecNumber evidence="4">2.5.1.18</ecNumber>
    </recommendedName>
</protein>
<keyword evidence="8" id="KW-1185">Reference proteome</keyword>
<evidence type="ECO:0000256" key="1">
    <source>
        <dbReference type="ARBA" id="ARBA00006494"/>
    </source>
</evidence>
<dbReference type="Proteomes" id="UP001219933">
    <property type="component" value="Chromosome 2"/>
</dbReference>
<reference evidence="7" key="1">
    <citation type="submission" date="2023-03" db="EMBL/GenBank/DDBJ databases">
        <title>Mating type loci evolution in Malassezia.</title>
        <authorList>
            <person name="Coelho M.A."/>
        </authorList>
    </citation>
    <scope>NUCLEOTIDE SEQUENCE</scope>
    <source>
        <strain evidence="7">CBS 11721</strain>
    </source>
</reference>
<dbReference type="EMBL" id="CP119878">
    <property type="protein sequence ID" value="WFD34493.1"/>
    <property type="molecule type" value="Genomic_DNA"/>
</dbReference>
<dbReference type="InterPro" id="IPR051924">
    <property type="entry name" value="GST_Kappa/NadH"/>
</dbReference>
<dbReference type="GO" id="GO:0005739">
    <property type="term" value="C:mitochondrion"/>
    <property type="evidence" value="ECO:0007669"/>
    <property type="project" value="TreeGrafter"/>
</dbReference>
<dbReference type="InterPro" id="IPR036249">
    <property type="entry name" value="Thioredoxin-like_sf"/>
</dbReference>
<dbReference type="PANTHER" id="PTHR42943">
    <property type="entry name" value="GLUTATHIONE S-TRANSFERASE KAPPA"/>
    <property type="match status" value="1"/>
</dbReference>
<evidence type="ECO:0000313" key="8">
    <source>
        <dbReference type="Proteomes" id="UP001219933"/>
    </source>
</evidence>
<evidence type="ECO:0000256" key="5">
    <source>
        <dbReference type="PIRSR" id="PIRSR006386-1"/>
    </source>
</evidence>
<dbReference type="SUPFAM" id="SSF52833">
    <property type="entry name" value="Thioredoxin-like"/>
    <property type="match status" value="1"/>
</dbReference>
<comment type="similarity">
    <text evidence="1 4">Belongs to the GST superfamily. Kappa family.</text>
</comment>
<dbReference type="FunFam" id="3.40.30.10:FF:000096">
    <property type="entry name" value="Glutathione S-transferase kappa"/>
    <property type="match status" value="1"/>
</dbReference>
<keyword evidence="2 4" id="KW-0808">Transferase</keyword>
<dbReference type="AlphaFoldDB" id="A0AAF0EXM0"/>
<dbReference type="PIRSF" id="PIRSF006386">
    <property type="entry name" value="HCCAis_GSTk"/>
    <property type="match status" value="1"/>
</dbReference>
<evidence type="ECO:0000256" key="4">
    <source>
        <dbReference type="PIRNR" id="PIRNR006386"/>
    </source>
</evidence>
<evidence type="ECO:0000313" key="7">
    <source>
        <dbReference type="EMBL" id="WFD34493.1"/>
    </source>
</evidence>
<dbReference type="EC" id="2.5.1.18" evidence="4"/>
<dbReference type="GO" id="GO:0004602">
    <property type="term" value="F:glutathione peroxidase activity"/>
    <property type="evidence" value="ECO:0007669"/>
    <property type="project" value="TreeGrafter"/>
</dbReference>
<organism evidence="7 8">
    <name type="scientific">Malassezia cuniculi</name>
    <dbReference type="NCBI Taxonomy" id="948313"/>
    <lineage>
        <taxon>Eukaryota</taxon>
        <taxon>Fungi</taxon>
        <taxon>Dikarya</taxon>
        <taxon>Basidiomycota</taxon>
        <taxon>Ustilaginomycotina</taxon>
        <taxon>Malasseziomycetes</taxon>
        <taxon>Malasseziales</taxon>
        <taxon>Malasseziaceae</taxon>
        <taxon>Malassezia</taxon>
    </lineage>
</organism>
<evidence type="ECO:0000256" key="2">
    <source>
        <dbReference type="ARBA" id="ARBA00022679"/>
    </source>
</evidence>
<feature type="domain" description="DSBA-like thioredoxin" evidence="6">
    <location>
        <begin position="5"/>
        <end position="201"/>
    </location>
</feature>
<feature type="active site" description="Nucleophile" evidence="5">
    <location>
        <position position="13"/>
    </location>
</feature>
<dbReference type="PANTHER" id="PTHR42943:SF2">
    <property type="entry name" value="GLUTATHIONE S-TRANSFERASE KAPPA 1"/>
    <property type="match status" value="1"/>
</dbReference>
<sequence>MSDKIVMYFDCVSPWSYVALAVVRRYKKVWNVELELIPMSLSYIMKFANNKPPITIPNKGMLMMSELGRVPRMYGVRISPPKSFPFDTMLLQQFLTLLKEKFPEDIEEVAQQFFNHIWRDGNRLATADEISAFAATIYPKEKLEQLAGFAEKDVRIRLAKQGQALAEDEGVFGSPWFVVTRADGESISAFGSDRFEHIAAFLHKPYLGTFANGETPKL</sequence>
<dbReference type="Gene3D" id="3.40.30.10">
    <property type="entry name" value="Glutaredoxin"/>
    <property type="match status" value="1"/>
</dbReference>
<dbReference type="Pfam" id="PF01323">
    <property type="entry name" value="DSBA"/>
    <property type="match status" value="1"/>
</dbReference>
<evidence type="ECO:0000259" key="6">
    <source>
        <dbReference type="Pfam" id="PF01323"/>
    </source>
</evidence>
<comment type="catalytic activity">
    <reaction evidence="3 4">
        <text>RX + glutathione = an S-substituted glutathione + a halide anion + H(+)</text>
        <dbReference type="Rhea" id="RHEA:16437"/>
        <dbReference type="ChEBI" id="CHEBI:15378"/>
        <dbReference type="ChEBI" id="CHEBI:16042"/>
        <dbReference type="ChEBI" id="CHEBI:17792"/>
        <dbReference type="ChEBI" id="CHEBI:57925"/>
        <dbReference type="ChEBI" id="CHEBI:90779"/>
        <dbReference type="EC" id="2.5.1.18"/>
    </reaction>
</comment>